<evidence type="ECO:0000256" key="4">
    <source>
        <dbReference type="ARBA" id="ARBA00023186"/>
    </source>
</evidence>
<dbReference type="InterPro" id="IPR011961">
    <property type="entry name" value="RimM"/>
</dbReference>
<feature type="domain" description="Ribosome maturation factor RimM PRC barrel" evidence="7">
    <location>
        <begin position="96"/>
        <end position="159"/>
    </location>
</feature>
<dbReference type="HAMAP" id="MF_00014">
    <property type="entry name" value="Ribosome_mat_RimM"/>
    <property type="match status" value="1"/>
</dbReference>
<keyword evidence="2 5" id="KW-0690">Ribosome biogenesis</keyword>
<protein>
    <recommendedName>
        <fullName evidence="5">Ribosome maturation factor RimM</fullName>
    </recommendedName>
</protein>
<dbReference type="OrthoDB" id="9810331at2"/>
<dbReference type="STRING" id="573061.Clocel_1905"/>
<dbReference type="AlphaFoldDB" id="D9SLD3"/>
<reference evidence="8 9" key="1">
    <citation type="submission" date="2010-08" db="EMBL/GenBank/DDBJ databases">
        <title>Complete sequence of Clostridium cellulovorans 743B.</title>
        <authorList>
            <consortium name="US DOE Joint Genome Institute"/>
            <person name="Lucas S."/>
            <person name="Copeland A."/>
            <person name="Lapidus A."/>
            <person name="Cheng J.-F."/>
            <person name="Bruce D."/>
            <person name="Goodwin L."/>
            <person name="Pitluck S."/>
            <person name="Chertkov O."/>
            <person name="Detter J.C."/>
            <person name="Han C."/>
            <person name="Tapia R."/>
            <person name="Land M."/>
            <person name="Hauser L."/>
            <person name="Chang Y.-J."/>
            <person name="Jeffries C."/>
            <person name="Kyrpides N."/>
            <person name="Ivanova N."/>
            <person name="Mikhailova N."/>
            <person name="Hemme C.L."/>
            <person name="Woyke T."/>
        </authorList>
    </citation>
    <scope>NUCLEOTIDE SEQUENCE [LARGE SCALE GENOMIC DNA]</scope>
    <source>
        <strain evidence="9">ATCC 35296 / DSM 3052 / OCM 3 / 743B</strain>
    </source>
</reference>
<name>D9SLD3_CLOC7</name>
<gene>
    <name evidence="5" type="primary">rimM</name>
    <name evidence="8" type="ordered locus">Clocel_1905</name>
</gene>
<dbReference type="InterPro" id="IPR002676">
    <property type="entry name" value="RimM_N"/>
</dbReference>
<dbReference type="SUPFAM" id="SSF50447">
    <property type="entry name" value="Translation proteins"/>
    <property type="match status" value="1"/>
</dbReference>
<keyword evidence="3 5" id="KW-0698">rRNA processing</keyword>
<dbReference type="Proteomes" id="UP000002730">
    <property type="component" value="Chromosome"/>
</dbReference>
<dbReference type="InterPro" id="IPR036976">
    <property type="entry name" value="RimM_N_sf"/>
</dbReference>
<comment type="similarity">
    <text evidence="5">Belongs to the RimM family.</text>
</comment>
<accession>D9SLD3</accession>
<dbReference type="Gene3D" id="2.30.30.240">
    <property type="entry name" value="PRC-barrel domain"/>
    <property type="match status" value="1"/>
</dbReference>
<dbReference type="GO" id="GO:0043022">
    <property type="term" value="F:ribosome binding"/>
    <property type="evidence" value="ECO:0007669"/>
    <property type="project" value="InterPro"/>
</dbReference>
<evidence type="ECO:0000256" key="2">
    <source>
        <dbReference type="ARBA" id="ARBA00022517"/>
    </source>
</evidence>
<organism evidence="8 9">
    <name type="scientific">Clostridium cellulovorans (strain ATCC 35296 / DSM 3052 / OCM 3 / 743B)</name>
    <dbReference type="NCBI Taxonomy" id="573061"/>
    <lineage>
        <taxon>Bacteria</taxon>
        <taxon>Bacillati</taxon>
        <taxon>Bacillota</taxon>
        <taxon>Clostridia</taxon>
        <taxon>Eubacteriales</taxon>
        <taxon>Clostridiaceae</taxon>
        <taxon>Clostridium</taxon>
    </lineage>
</organism>
<comment type="subcellular location">
    <subcellularLocation>
        <location evidence="5">Cytoplasm</location>
    </subcellularLocation>
</comment>
<dbReference type="GO" id="GO:0005840">
    <property type="term" value="C:ribosome"/>
    <property type="evidence" value="ECO:0007669"/>
    <property type="project" value="InterPro"/>
</dbReference>
<dbReference type="PANTHER" id="PTHR33692:SF1">
    <property type="entry name" value="RIBOSOME MATURATION FACTOR RIMM"/>
    <property type="match status" value="1"/>
</dbReference>
<dbReference type="Pfam" id="PF24986">
    <property type="entry name" value="PRC_RimM"/>
    <property type="match status" value="1"/>
</dbReference>
<dbReference type="PANTHER" id="PTHR33692">
    <property type="entry name" value="RIBOSOME MATURATION FACTOR RIMM"/>
    <property type="match status" value="1"/>
</dbReference>
<dbReference type="InterPro" id="IPR009000">
    <property type="entry name" value="Transl_B-barrel_sf"/>
</dbReference>
<evidence type="ECO:0000256" key="5">
    <source>
        <dbReference type="HAMAP-Rule" id="MF_00014"/>
    </source>
</evidence>
<comment type="subunit">
    <text evidence="5">Binds ribosomal protein uS19.</text>
</comment>
<evidence type="ECO:0000256" key="1">
    <source>
        <dbReference type="ARBA" id="ARBA00022490"/>
    </source>
</evidence>
<dbReference type="GO" id="GO:0042274">
    <property type="term" value="P:ribosomal small subunit biogenesis"/>
    <property type="evidence" value="ECO:0007669"/>
    <property type="project" value="UniProtKB-UniRule"/>
</dbReference>
<dbReference type="HOGENOM" id="CLU_077636_3_2_9"/>
<keyword evidence="4 5" id="KW-0143">Chaperone</keyword>
<dbReference type="GO" id="GO:0006364">
    <property type="term" value="P:rRNA processing"/>
    <property type="evidence" value="ECO:0007669"/>
    <property type="project" value="UniProtKB-UniRule"/>
</dbReference>
<dbReference type="RefSeq" id="WP_010077134.1">
    <property type="nucleotide sequence ID" value="NC_014393.1"/>
</dbReference>
<keyword evidence="1 5" id="KW-0963">Cytoplasm</keyword>
<proteinExistence type="inferred from homology"/>
<evidence type="ECO:0000259" key="7">
    <source>
        <dbReference type="Pfam" id="PF24986"/>
    </source>
</evidence>
<dbReference type="InterPro" id="IPR011033">
    <property type="entry name" value="PRC_barrel-like_sf"/>
</dbReference>
<dbReference type="GO" id="GO:0005737">
    <property type="term" value="C:cytoplasm"/>
    <property type="evidence" value="ECO:0007669"/>
    <property type="project" value="UniProtKB-SubCell"/>
</dbReference>
<dbReference type="SUPFAM" id="SSF50346">
    <property type="entry name" value="PRC-barrel domain"/>
    <property type="match status" value="1"/>
</dbReference>
<evidence type="ECO:0000256" key="3">
    <source>
        <dbReference type="ARBA" id="ARBA00022552"/>
    </source>
</evidence>
<dbReference type="EMBL" id="CP002160">
    <property type="protein sequence ID" value="ADL51649.1"/>
    <property type="molecule type" value="Genomic_DNA"/>
</dbReference>
<feature type="domain" description="RimM N-terminal" evidence="6">
    <location>
        <begin position="7"/>
        <end position="83"/>
    </location>
</feature>
<keyword evidence="9" id="KW-1185">Reference proteome</keyword>
<evidence type="ECO:0000313" key="9">
    <source>
        <dbReference type="Proteomes" id="UP000002730"/>
    </source>
</evidence>
<evidence type="ECO:0000259" key="6">
    <source>
        <dbReference type="Pfam" id="PF01782"/>
    </source>
</evidence>
<dbReference type="InterPro" id="IPR056792">
    <property type="entry name" value="PRC_RimM"/>
</dbReference>
<comment type="domain">
    <text evidence="5">The PRC barrel domain binds ribosomal protein uS19.</text>
</comment>
<dbReference type="KEGG" id="ccb:Clocel_1905"/>
<evidence type="ECO:0000313" key="8">
    <source>
        <dbReference type="EMBL" id="ADL51649.1"/>
    </source>
</evidence>
<dbReference type="NCBIfam" id="TIGR02273">
    <property type="entry name" value="16S_RimM"/>
    <property type="match status" value="1"/>
</dbReference>
<comment type="function">
    <text evidence="5">An accessory protein needed during the final step in the assembly of 30S ribosomal subunit, possibly for assembly of the head region. Essential for efficient processing of 16S rRNA. May be needed both before and after RbfA during the maturation of 16S rRNA. It has affinity for free ribosomal 30S subunits but not for 70S ribosomes.</text>
</comment>
<dbReference type="eggNOG" id="COG0806">
    <property type="taxonomic scope" value="Bacteria"/>
</dbReference>
<dbReference type="Gene3D" id="2.40.30.60">
    <property type="entry name" value="RimM"/>
    <property type="match status" value="1"/>
</dbReference>
<dbReference type="Pfam" id="PF01782">
    <property type="entry name" value="RimM"/>
    <property type="match status" value="1"/>
</dbReference>
<sequence length="164" mass="18927">MVEFLAVGIITNVHGLKGEFKVKPLTDDIRRFNKLKKVFIKGKEYNVSWCKLQPQKVIVKVEGIDTVEEAMRYKNEYMQVDRENAIKLPEGRYFVADLIGCNVVDHNGKDEGVIKDVIFTGSNDVYWSIREGREDLLIPVIDPVVDTIDIEKRVITIQPVEMWM</sequence>